<protein>
    <recommendedName>
        <fullName evidence="4">SbsA Ig-like domain-containing protein</fullName>
    </recommendedName>
</protein>
<evidence type="ECO:0000313" key="3">
    <source>
        <dbReference type="Proteomes" id="UP000008206"/>
    </source>
</evidence>
<keyword evidence="1" id="KW-0812">Transmembrane</keyword>
<reference evidence="3" key="1">
    <citation type="journal article" date="2011" name="MBio">
        <title>Novel metabolic attributes of the genus Cyanothece, comprising a group of unicellular nitrogen-fixing Cyanobacteria.</title>
        <authorList>
            <person name="Bandyopadhyay A."/>
            <person name="Elvitigala T."/>
            <person name="Welsh E."/>
            <person name="Stockel J."/>
            <person name="Liberton M."/>
            <person name="Min H."/>
            <person name="Sherman L.A."/>
            <person name="Pakrasi H.B."/>
        </authorList>
    </citation>
    <scope>NUCLEOTIDE SEQUENCE [LARGE SCALE GENOMIC DNA]</scope>
    <source>
        <strain evidence="3">PCC 7822</strain>
    </source>
</reference>
<dbReference type="eggNOG" id="COG0823">
    <property type="taxonomic scope" value="Bacteria"/>
</dbReference>
<keyword evidence="1" id="KW-0472">Membrane</keyword>
<dbReference type="RefSeq" id="WP_013323499.1">
    <property type="nucleotide sequence ID" value="NC_014501.1"/>
</dbReference>
<evidence type="ECO:0000256" key="1">
    <source>
        <dbReference type="SAM" id="Phobius"/>
    </source>
</evidence>
<dbReference type="InterPro" id="IPR011042">
    <property type="entry name" value="6-blade_b-propeller_TolB-like"/>
</dbReference>
<gene>
    <name evidence="2" type="ordered locus">Cyan7822_3484</name>
</gene>
<proteinExistence type="predicted"/>
<evidence type="ECO:0008006" key="4">
    <source>
        <dbReference type="Google" id="ProtNLM"/>
    </source>
</evidence>
<organism evidence="2 3">
    <name type="scientific">Gloeothece verrucosa (strain PCC 7822)</name>
    <name type="common">Cyanothece sp. (strain PCC 7822)</name>
    <dbReference type="NCBI Taxonomy" id="497965"/>
    <lineage>
        <taxon>Bacteria</taxon>
        <taxon>Bacillati</taxon>
        <taxon>Cyanobacteriota</taxon>
        <taxon>Cyanophyceae</taxon>
        <taxon>Oscillatoriophycideae</taxon>
        <taxon>Chroococcales</taxon>
        <taxon>Aphanothecaceae</taxon>
        <taxon>Gloeothece</taxon>
        <taxon>Gloeothece verrucosa</taxon>
    </lineage>
</organism>
<dbReference type="Proteomes" id="UP000008206">
    <property type="component" value="Chromosome"/>
</dbReference>
<name>E0UEI4_GLOV7</name>
<evidence type="ECO:0000313" key="2">
    <source>
        <dbReference type="EMBL" id="ADN15430.1"/>
    </source>
</evidence>
<keyword evidence="3" id="KW-1185">Reference proteome</keyword>
<accession>E0UEI4</accession>
<dbReference type="KEGG" id="cyj:Cyan7822_3484"/>
<keyword evidence="1" id="KW-1133">Transmembrane helix</keyword>
<sequence>MKSIPKLKFKLPRFKRLQVKRLQGFDWVVMICILSLAVAITAILWRGDQVPFQVTHFSWDGKQIGIKDRYFTLSFNRPVNPQTVEQNLVTNPPLPGKTSWSGPKLVYTLTELPIYGTKYEIQLTDATPTYSNQAIEPFISVINTHDRAFAYIGIEAQERGRLILCNIIQSNQSTTQLKKVILTPEDLVVTNFEIYPQGDKILFAAFDPSKGTEGLNQQQLYTVTTGLNFLLSEQREPSGRLQRILDAKDYKNLQFDLSDNGKTIVIERENQRNRADAGLWVIPEDGKPRPLGLQANEFIVAPDGQTVAVSQDQGVGIIPLTPGSGSPQFFQGYEKVVGFSKDGTQKLLVKNNSDFTRSLLLVNKDGKGKQLLQTHNPIISCKFEPRQETTLYCLKTDLVEQEKEKYREEPFLSIVDLKTGKDIPFLALPNYRDVQMSMSPDGVALLFDQLVTTPLNLKNNLVTQGGQGIADGRLWLLPLPEEVTEQNLVKILPEELNPGFKPRWLP</sequence>
<dbReference type="OrthoDB" id="475437at2"/>
<dbReference type="AlphaFoldDB" id="E0UEI4"/>
<dbReference type="HOGENOM" id="CLU_545948_0_0_3"/>
<dbReference type="Gene3D" id="2.120.10.30">
    <property type="entry name" value="TolB, C-terminal domain"/>
    <property type="match status" value="1"/>
</dbReference>
<dbReference type="EMBL" id="CP002198">
    <property type="protein sequence ID" value="ADN15430.1"/>
    <property type="molecule type" value="Genomic_DNA"/>
</dbReference>
<dbReference type="SUPFAM" id="SSF82171">
    <property type="entry name" value="DPP6 N-terminal domain-like"/>
    <property type="match status" value="1"/>
</dbReference>
<dbReference type="STRING" id="497965.Cyan7822_3484"/>
<feature type="transmembrane region" description="Helical" evidence="1">
    <location>
        <begin position="25"/>
        <end position="45"/>
    </location>
</feature>